<organism evidence="2">
    <name type="scientific">Eremomyces bilateralis CBS 781.70</name>
    <dbReference type="NCBI Taxonomy" id="1392243"/>
    <lineage>
        <taxon>Eukaryota</taxon>
        <taxon>Fungi</taxon>
        <taxon>Dikarya</taxon>
        <taxon>Ascomycota</taxon>
        <taxon>Pezizomycotina</taxon>
        <taxon>Dothideomycetes</taxon>
        <taxon>Dothideomycetes incertae sedis</taxon>
        <taxon>Eremomycetales</taxon>
        <taxon>Eremomycetaceae</taxon>
        <taxon>Eremomyces</taxon>
    </lineage>
</organism>
<gene>
    <name evidence="2 4" type="ORF">P152DRAFT_369417</name>
</gene>
<dbReference type="SMART" id="SM00213">
    <property type="entry name" value="UBQ"/>
    <property type="match status" value="1"/>
</dbReference>
<name>A0A6G1GD45_9PEZI</name>
<evidence type="ECO:0000313" key="4">
    <source>
        <dbReference type="RefSeq" id="XP_033537461.1"/>
    </source>
</evidence>
<dbReference type="EMBL" id="ML975151">
    <property type="protein sequence ID" value="KAF1815830.1"/>
    <property type="molecule type" value="Genomic_DNA"/>
</dbReference>
<proteinExistence type="predicted"/>
<dbReference type="OrthoDB" id="428577at2759"/>
<sequence length="69" mass="7988">VTGGPIILEVDHTTTIAEAKKLLSEKEKIPMDSHRWIFAGKSLEGRFNQRTMRDFNIQRESTIHLILRL</sequence>
<evidence type="ECO:0000259" key="1">
    <source>
        <dbReference type="PROSITE" id="PS50053"/>
    </source>
</evidence>
<reference evidence="4" key="2">
    <citation type="submission" date="2020-04" db="EMBL/GenBank/DDBJ databases">
        <authorList>
            <consortium name="NCBI Genome Project"/>
        </authorList>
    </citation>
    <scope>NUCLEOTIDE SEQUENCE</scope>
    <source>
        <strain evidence="4">CBS 781.70</strain>
    </source>
</reference>
<feature type="non-terminal residue" evidence="2">
    <location>
        <position position="69"/>
    </location>
</feature>
<dbReference type="PANTHER" id="PTHR10666">
    <property type="entry name" value="UBIQUITIN"/>
    <property type="match status" value="1"/>
</dbReference>
<dbReference type="InterPro" id="IPR050158">
    <property type="entry name" value="Ubiquitin_ubiquitin-like"/>
</dbReference>
<reference evidence="2 4" key="1">
    <citation type="submission" date="2020-01" db="EMBL/GenBank/DDBJ databases">
        <authorList>
            <consortium name="DOE Joint Genome Institute"/>
            <person name="Haridas S."/>
            <person name="Albert R."/>
            <person name="Binder M."/>
            <person name="Bloem J."/>
            <person name="Labutti K."/>
            <person name="Salamov A."/>
            <person name="Andreopoulos B."/>
            <person name="Baker S.E."/>
            <person name="Barry K."/>
            <person name="Bills G."/>
            <person name="Bluhm B.H."/>
            <person name="Cannon C."/>
            <person name="Castanera R."/>
            <person name="Culley D.E."/>
            <person name="Daum C."/>
            <person name="Ezra D."/>
            <person name="Gonzalez J.B."/>
            <person name="Henrissat B."/>
            <person name="Kuo A."/>
            <person name="Liang C."/>
            <person name="Lipzen A."/>
            <person name="Lutzoni F."/>
            <person name="Magnuson J."/>
            <person name="Mondo S."/>
            <person name="Nolan M."/>
            <person name="Ohm R."/>
            <person name="Pangilinan J."/>
            <person name="Park H.-J."/>
            <person name="Ramirez L."/>
            <person name="Alfaro M."/>
            <person name="Sun H."/>
            <person name="Tritt A."/>
            <person name="Yoshinaga Y."/>
            <person name="Zwiers L.-H."/>
            <person name="Turgeon B.G."/>
            <person name="Goodwin S.B."/>
            <person name="Spatafora J.W."/>
            <person name="Crous P.W."/>
            <person name="Grigoriev I.V."/>
        </authorList>
    </citation>
    <scope>NUCLEOTIDE SEQUENCE</scope>
    <source>
        <strain evidence="2 4">CBS 781.70</strain>
    </source>
</reference>
<dbReference type="GeneID" id="54416051"/>
<dbReference type="SUPFAM" id="SSF54236">
    <property type="entry name" value="Ubiquitin-like"/>
    <property type="match status" value="1"/>
</dbReference>
<evidence type="ECO:0000313" key="2">
    <source>
        <dbReference type="EMBL" id="KAF1815830.1"/>
    </source>
</evidence>
<dbReference type="PROSITE" id="PS50053">
    <property type="entry name" value="UBIQUITIN_2"/>
    <property type="match status" value="1"/>
</dbReference>
<dbReference type="Proteomes" id="UP000504638">
    <property type="component" value="Unplaced"/>
</dbReference>
<keyword evidence="3" id="KW-1185">Reference proteome</keyword>
<evidence type="ECO:0000313" key="3">
    <source>
        <dbReference type="Proteomes" id="UP000504638"/>
    </source>
</evidence>
<feature type="non-terminal residue" evidence="2">
    <location>
        <position position="1"/>
    </location>
</feature>
<dbReference type="InterPro" id="IPR019956">
    <property type="entry name" value="Ubiquitin_dom"/>
</dbReference>
<dbReference type="AlphaFoldDB" id="A0A6G1GD45"/>
<dbReference type="Gene3D" id="3.10.20.90">
    <property type="entry name" value="Phosphatidylinositol 3-kinase Catalytic Subunit, Chain A, domain 1"/>
    <property type="match status" value="1"/>
</dbReference>
<reference evidence="4" key="3">
    <citation type="submission" date="2025-04" db="UniProtKB">
        <authorList>
            <consortium name="RefSeq"/>
        </authorList>
    </citation>
    <scope>IDENTIFICATION</scope>
    <source>
        <strain evidence="4">CBS 781.70</strain>
    </source>
</reference>
<dbReference type="InterPro" id="IPR029071">
    <property type="entry name" value="Ubiquitin-like_domsf"/>
</dbReference>
<protein>
    <recommendedName>
        <fullName evidence="1">Ubiquitin-like domain-containing protein</fullName>
    </recommendedName>
</protein>
<dbReference type="RefSeq" id="XP_033537461.1">
    <property type="nucleotide sequence ID" value="XM_033675481.1"/>
</dbReference>
<accession>A0A6G1GD45</accession>
<dbReference type="Pfam" id="PF00240">
    <property type="entry name" value="ubiquitin"/>
    <property type="match status" value="1"/>
</dbReference>
<dbReference type="PRINTS" id="PR00348">
    <property type="entry name" value="UBIQUITIN"/>
</dbReference>
<feature type="domain" description="Ubiquitin-like" evidence="1">
    <location>
        <begin position="1"/>
        <end position="69"/>
    </location>
</feature>
<dbReference type="InterPro" id="IPR000626">
    <property type="entry name" value="Ubiquitin-like_dom"/>
</dbReference>